<evidence type="ECO:0000313" key="1">
    <source>
        <dbReference type="EMBL" id="KAK7458808.1"/>
    </source>
</evidence>
<gene>
    <name evidence="1" type="ORF">VKT23_009816</name>
</gene>
<organism evidence="1 2">
    <name type="scientific">Marasmiellus scandens</name>
    <dbReference type="NCBI Taxonomy" id="2682957"/>
    <lineage>
        <taxon>Eukaryota</taxon>
        <taxon>Fungi</taxon>
        <taxon>Dikarya</taxon>
        <taxon>Basidiomycota</taxon>
        <taxon>Agaricomycotina</taxon>
        <taxon>Agaricomycetes</taxon>
        <taxon>Agaricomycetidae</taxon>
        <taxon>Agaricales</taxon>
        <taxon>Marasmiineae</taxon>
        <taxon>Omphalotaceae</taxon>
        <taxon>Marasmiellus</taxon>
    </lineage>
</organism>
<proteinExistence type="predicted"/>
<dbReference type="EMBL" id="JBANRG010000017">
    <property type="protein sequence ID" value="KAK7458808.1"/>
    <property type="molecule type" value="Genomic_DNA"/>
</dbReference>
<sequence>MTERPTTVSLYGDAPFFPDATISTIEVTPIGTAEDGSQTTLQYTIAETDNIVIHLETEINGIVFETGLSTITAAATRTDTAIVVVSSGGFRAVKNAPEFITGTTFFPGWTSIYDCAATDENGGRCLISGNDAQPTVVTGTGIPWVLLITESNPSSTV</sequence>
<dbReference type="Proteomes" id="UP001498398">
    <property type="component" value="Unassembled WGS sequence"/>
</dbReference>
<protein>
    <submittedName>
        <fullName evidence="1">Uncharacterized protein</fullName>
    </submittedName>
</protein>
<accession>A0ABR1JG14</accession>
<reference evidence="1 2" key="1">
    <citation type="submission" date="2024-01" db="EMBL/GenBank/DDBJ databases">
        <title>A draft genome for the cacao thread blight pathogen Marasmiellus scandens.</title>
        <authorList>
            <person name="Baruah I.K."/>
            <person name="Leung J."/>
            <person name="Bukari Y."/>
            <person name="Amoako-Attah I."/>
            <person name="Meinhardt L.W."/>
            <person name="Bailey B.A."/>
            <person name="Cohen S.P."/>
        </authorList>
    </citation>
    <scope>NUCLEOTIDE SEQUENCE [LARGE SCALE GENOMIC DNA]</scope>
    <source>
        <strain evidence="1 2">GH-19</strain>
    </source>
</reference>
<keyword evidence="2" id="KW-1185">Reference proteome</keyword>
<name>A0ABR1JG14_9AGAR</name>
<evidence type="ECO:0000313" key="2">
    <source>
        <dbReference type="Proteomes" id="UP001498398"/>
    </source>
</evidence>
<comment type="caution">
    <text evidence="1">The sequence shown here is derived from an EMBL/GenBank/DDBJ whole genome shotgun (WGS) entry which is preliminary data.</text>
</comment>